<accession>A0A955RJY3</accession>
<comment type="caution">
    <text evidence="1">The sequence shown here is derived from an EMBL/GenBank/DDBJ whole genome shotgun (WGS) entry which is preliminary data.</text>
</comment>
<protein>
    <submittedName>
        <fullName evidence="1">Uncharacterized protein</fullName>
    </submittedName>
</protein>
<reference evidence="1" key="1">
    <citation type="submission" date="2020-04" db="EMBL/GenBank/DDBJ databases">
        <authorList>
            <person name="Zhang T."/>
        </authorList>
    </citation>
    <scope>NUCLEOTIDE SEQUENCE</scope>
    <source>
        <strain evidence="1">HKST-UBA11</strain>
    </source>
</reference>
<dbReference type="EMBL" id="JAGQLH010000012">
    <property type="protein sequence ID" value="MCA9385299.1"/>
    <property type="molecule type" value="Genomic_DNA"/>
</dbReference>
<organism evidence="1 2">
    <name type="scientific">Candidatus Dojkabacteria bacterium</name>
    <dbReference type="NCBI Taxonomy" id="2099670"/>
    <lineage>
        <taxon>Bacteria</taxon>
        <taxon>Candidatus Dojkabacteria</taxon>
    </lineage>
</organism>
<evidence type="ECO:0000313" key="2">
    <source>
        <dbReference type="Proteomes" id="UP000754563"/>
    </source>
</evidence>
<gene>
    <name evidence="1" type="ORF">KC717_01485</name>
</gene>
<sequence>MTDNSLKQQSPQDNRAAQLREDLQQKIVDIITHKLESGEMTEERAKSIAKMTLAKLPEGISYNELMKVVPTIDHEFEELHNAVLPIVVDYQQKIESQIQSKVSELMKQRKYADALILAKQAIEFESKLRPDKSKPSHNE</sequence>
<dbReference type="Proteomes" id="UP000754563">
    <property type="component" value="Unassembled WGS sequence"/>
</dbReference>
<name>A0A955RJY3_9BACT</name>
<dbReference type="AlphaFoldDB" id="A0A955RJY3"/>
<evidence type="ECO:0000313" key="1">
    <source>
        <dbReference type="EMBL" id="MCA9385299.1"/>
    </source>
</evidence>
<reference evidence="1" key="2">
    <citation type="journal article" date="2021" name="Microbiome">
        <title>Successional dynamics and alternative stable states in a saline activated sludge microbial community over 9 years.</title>
        <authorList>
            <person name="Wang Y."/>
            <person name="Ye J."/>
            <person name="Ju F."/>
            <person name="Liu L."/>
            <person name="Boyd J.A."/>
            <person name="Deng Y."/>
            <person name="Parks D.H."/>
            <person name="Jiang X."/>
            <person name="Yin X."/>
            <person name="Woodcroft B.J."/>
            <person name="Tyson G.W."/>
            <person name="Hugenholtz P."/>
            <person name="Polz M.F."/>
            <person name="Zhang T."/>
        </authorList>
    </citation>
    <scope>NUCLEOTIDE SEQUENCE</scope>
    <source>
        <strain evidence="1">HKST-UBA11</strain>
    </source>
</reference>
<proteinExistence type="predicted"/>